<dbReference type="RefSeq" id="WP_229891399.1">
    <property type="nucleotide sequence ID" value="NZ_BNBD01000010.1"/>
</dbReference>
<comment type="caution">
    <text evidence="1">The sequence shown here is derived from an EMBL/GenBank/DDBJ whole genome shotgun (WGS) entry which is preliminary data.</text>
</comment>
<keyword evidence="2" id="KW-1185">Reference proteome</keyword>
<organism evidence="1 2">
    <name type="scientific">Streptomyces mashuensis</name>
    <dbReference type="NCBI Taxonomy" id="33904"/>
    <lineage>
        <taxon>Bacteria</taxon>
        <taxon>Bacillati</taxon>
        <taxon>Actinomycetota</taxon>
        <taxon>Actinomycetes</taxon>
        <taxon>Kitasatosporales</taxon>
        <taxon>Streptomycetaceae</taxon>
        <taxon>Streptomyces</taxon>
    </lineage>
</organism>
<sequence length="177" mass="18292">MSRANRPGRAWWTRVRAGYEEGADEAGGERPLAGYVLLLGAYSAFAAGLACAVRRWGSPGARPAAGDLALVAVAAFQSSRTLAKDAVTSPLRAPFTTYRGTAGPGEVTEAPRPGPVRHAVGELLSCPLCMAQWTATAGVAGLALCPRATRWATAGLTAVAAADVLHFGYARLQQAAE</sequence>
<evidence type="ECO:0000313" key="1">
    <source>
        <dbReference type="EMBL" id="GHF60051.1"/>
    </source>
</evidence>
<evidence type="ECO:0000313" key="2">
    <source>
        <dbReference type="Proteomes" id="UP000638313"/>
    </source>
</evidence>
<dbReference type="InterPro" id="IPR010773">
    <property type="entry name" value="Mycophage_PG1_Gp7"/>
</dbReference>
<evidence type="ECO:0008006" key="3">
    <source>
        <dbReference type="Google" id="ProtNLM"/>
    </source>
</evidence>
<reference evidence="1" key="1">
    <citation type="journal article" date="2014" name="Int. J. Syst. Evol. Microbiol.">
        <title>Complete genome sequence of Corynebacterium casei LMG S-19264T (=DSM 44701T), isolated from a smear-ripened cheese.</title>
        <authorList>
            <consortium name="US DOE Joint Genome Institute (JGI-PGF)"/>
            <person name="Walter F."/>
            <person name="Albersmeier A."/>
            <person name="Kalinowski J."/>
            <person name="Ruckert C."/>
        </authorList>
    </citation>
    <scope>NUCLEOTIDE SEQUENCE</scope>
    <source>
        <strain evidence="1">JCM 4059</strain>
    </source>
</reference>
<proteinExistence type="predicted"/>
<dbReference type="AlphaFoldDB" id="A0A919B6N6"/>
<dbReference type="Proteomes" id="UP000638313">
    <property type="component" value="Unassembled WGS sequence"/>
</dbReference>
<protein>
    <recommendedName>
        <fullName evidence="3">DUF1360 domain-containing protein</fullName>
    </recommendedName>
</protein>
<name>A0A919B6N6_9ACTN</name>
<reference evidence="1" key="2">
    <citation type="submission" date="2020-09" db="EMBL/GenBank/DDBJ databases">
        <authorList>
            <person name="Sun Q."/>
            <person name="Ohkuma M."/>
        </authorList>
    </citation>
    <scope>NUCLEOTIDE SEQUENCE</scope>
    <source>
        <strain evidence="1">JCM 4059</strain>
    </source>
</reference>
<gene>
    <name evidence="1" type="ORF">GCM10010218_47040</name>
</gene>
<dbReference type="Pfam" id="PF07098">
    <property type="entry name" value="DUF1360"/>
    <property type="match status" value="1"/>
</dbReference>
<dbReference type="EMBL" id="BNBD01000010">
    <property type="protein sequence ID" value="GHF60051.1"/>
    <property type="molecule type" value="Genomic_DNA"/>
</dbReference>
<accession>A0A919B6N6</accession>